<dbReference type="GO" id="GO:0022904">
    <property type="term" value="P:respiratory electron transport chain"/>
    <property type="evidence" value="ECO:0007669"/>
    <property type="project" value="InterPro"/>
</dbReference>
<keyword evidence="2" id="KW-0813">Transport</keyword>
<evidence type="ECO:0000256" key="6">
    <source>
        <dbReference type="ARBA" id="ARBA00022723"/>
    </source>
</evidence>
<evidence type="ECO:0000256" key="1">
    <source>
        <dbReference type="ARBA" id="ARBA00004651"/>
    </source>
</evidence>
<dbReference type="InterPro" id="IPR016174">
    <property type="entry name" value="Di-haem_cyt_TM"/>
</dbReference>
<reference evidence="14" key="2">
    <citation type="submission" date="2020-08" db="EMBL/GenBank/DDBJ databases">
        <authorList>
            <person name="Chen M."/>
            <person name="Teng W."/>
            <person name="Zhao L."/>
            <person name="Hu C."/>
            <person name="Zhou Y."/>
            <person name="Han B."/>
            <person name="Song L."/>
            <person name="Shu W."/>
        </authorList>
    </citation>
    <scope>NUCLEOTIDE SEQUENCE</scope>
    <source>
        <strain evidence="14">FACHB-1375</strain>
    </source>
</reference>
<keyword evidence="6" id="KW-0479">Metal-binding</keyword>
<dbReference type="PANTHER" id="PTHR30529:SF1">
    <property type="entry name" value="CYTOCHROME B561 HOMOLOG 2"/>
    <property type="match status" value="1"/>
</dbReference>
<evidence type="ECO:0000256" key="12">
    <source>
        <dbReference type="SAM" id="Phobius"/>
    </source>
</evidence>
<feature type="domain" description="Cytochrome b561 bacterial/Ni-hydrogenase" evidence="13">
    <location>
        <begin position="1"/>
        <end position="143"/>
    </location>
</feature>
<evidence type="ECO:0000256" key="10">
    <source>
        <dbReference type="ARBA" id="ARBA00023136"/>
    </source>
</evidence>
<keyword evidence="15" id="KW-1185">Reference proteome</keyword>
<proteinExistence type="inferred from homology"/>
<dbReference type="InterPro" id="IPR052168">
    <property type="entry name" value="Cytochrome_b561_oxidase"/>
</dbReference>
<evidence type="ECO:0000256" key="3">
    <source>
        <dbReference type="ARBA" id="ARBA00022475"/>
    </source>
</evidence>
<gene>
    <name evidence="14" type="ORF">H6G03_27100</name>
</gene>
<comment type="caution">
    <text evidence="14">The sequence shown here is derived from an EMBL/GenBank/DDBJ whole genome shotgun (WGS) entry which is preliminary data.</text>
</comment>
<dbReference type="EMBL" id="JACJPW010000092">
    <property type="protein sequence ID" value="MBD2184694.1"/>
    <property type="molecule type" value="Genomic_DNA"/>
</dbReference>
<evidence type="ECO:0000313" key="14">
    <source>
        <dbReference type="EMBL" id="MBD2184694.1"/>
    </source>
</evidence>
<keyword evidence="10 12" id="KW-0472">Membrane</keyword>
<organism evidence="14 15">
    <name type="scientific">Aerosakkonema funiforme FACHB-1375</name>
    <dbReference type="NCBI Taxonomy" id="2949571"/>
    <lineage>
        <taxon>Bacteria</taxon>
        <taxon>Bacillati</taxon>
        <taxon>Cyanobacteriota</taxon>
        <taxon>Cyanophyceae</taxon>
        <taxon>Oscillatoriophycideae</taxon>
        <taxon>Aerosakkonematales</taxon>
        <taxon>Aerosakkonemataceae</taxon>
        <taxon>Aerosakkonema</taxon>
    </lineage>
</organism>
<dbReference type="SUPFAM" id="SSF81342">
    <property type="entry name" value="Transmembrane di-heme cytochromes"/>
    <property type="match status" value="1"/>
</dbReference>
<evidence type="ECO:0000256" key="8">
    <source>
        <dbReference type="ARBA" id="ARBA00022989"/>
    </source>
</evidence>
<dbReference type="InterPro" id="IPR011577">
    <property type="entry name" value="Cyt_b561_bac/Ni-Hgenase"/>
</dbReference>
<dbReference type="GO" id="GO:0009055">
    <property type="term" value="F:electron transfer activity"/>
    <property type="evidence" value="ECO:0007669"/>
    <property type="project" value="InterPro"/>
</dbReference>
<dbReference type="Proteomes" id="UP000641646">
    <property type="component" value="Unassembled WGS sequence"/>
</dbReference>
<comment type="similarity">
    <text evidence="11">Belongs to the cytochrome b561 family.</text>
</comment>
<protein>
    <submittedName>
        <fullName evidence="14">Cytochrome b</fullName>
    </submittedName>
</protein>
<dbReference type="GO" id="GO:0005886">
    <property type="term" value="C:plasma membrane"/>
    <property type="evidence" value="ECO:0007669"/>
    <property type="project" value="UniProtKB-SubCell"/>
</dbReference>
<keyword evidence="8 12" id="KW-1133">Transmembrane helix</keyword>
<evidence type="ECO:0000313" key="15">
    <source>
        <dbReference type="Proteomes" id="UP000641646"/>
    </source>
</evidence>
<evidence type="ECO:0000256" key="4">
    <source>
        <dbReference type="ARBA" id="ARBA00022617"/>
    </source>
</evidence>
<evidence type="ECO:0000256" key="2">
    <source>
        <dbReference type="ARBA" id="ARBA00022448"/>
    </source>
</evidence>
<feature type="transmembrane region" description="Helical" evidence="12">
    <location>
        <begin position="127"/>
        <end position="147"/>
    </location>
</feature>
<name>A0A926VLL1_9CYAN</name>
<dbReference type="GO" id="GO:0020037">
    <property type="term" value="F:heme binding"/>
    <property type="evidence" value="ECO:0007669"/>
    <property type="project" value="TreeGrafter"/>
</dbReference>
<feature type="transmembrane region" description="Helical" evidence="12">
    <location>
        <begin position="72"/>
        <end position="92"/>
    </location>
</feature>
<sequence>MAACFLVLFATGAYMTDLPEEVTYGESLYGFHKTLGVVVMSILLARIFVLLRVIQHKYRRRQPNLTGEWLKTFAFHTILYIFMLFVPLSGYFCTNSHGYDVVIFGTGIALPDLFPENKALADFSTSLHFWLSYTFLATIAVHAIDQWKYLRAQMRRLYKALISQKSKINSQN</sequence>
<dbReference type="Pfam" id="PF01292">
    <property type="entry name" value="Ni_hydr_CYTB"/>
    <property type="match status" value="1"/>
</dbReference>
<keyword evidence="3" id="KW-1003">Cell membrane</keyword>
<evidence type="ECO:0000256" key="11">
    <source>
        <dbReference type="ARBA" id="ARBA00037975"/>
    </source>
</evidence>
<keyword evidence="9" id="KW-0408">Iron</keyword>
<reference evidence="14" key="1">
    <citation type="journal article" date="2015" name="ISME J.">
        <title>Draft Genome Sequence of Streptomyces incarnatus NRRL8089, which Produces the Nucleoside Antibiotic Sinefungin.</title>
        <authorList>
            <person name="Oshima K."/>
            <person name="Hattori M."/>
            <person name="Shimizu H."/>
            <person name="Fukuda K."/>
            <person name="Nemoto M."/>
            <person name="Inagaki K."/>
            <person name="Tamura T."/>
        </authorList>
    </citation>
    <scope>NUCLEOTIDE SEQUENCE</scope>
    <source>
        <strain evidence="14">FACHB-1375</strain>
    </source>
</reference>
<keyword evidence="5 12" id="KW-0812">Transmembrane</keyword>
<keyword evidence="7" id="KW-0249">Electron transport</keyword>
<accession>A0A926VLL1</accession>
<keyword evidence="4" id="KW-0349">Heme</keyword>
<dbReference type="GO" id="GO:0046872">
    <property type="term" value="F:metal ion binding"/>
    <property type="evidence" value="ECO:0007669"/>
    <property type="project" value="UniProtKB-KW"/>
</dbReference>
<comment type="subcellular location">
    <subcellularLocation>
        <location evidence="1">Cell membrane</location>
        <topology evidence="1">Multi-pass membrane protein</topology>
    </subcellularLocation>
</comment>
<feature type="transmembrane region" description="Helical" evidence="12">
    <location>
        <begin position="31"/>
        <end position="51"/>
    </location>
</feature>
<dbReference type="AlphaFoldDB" id="A0A926VLL1"/>
<evidence type="ECO:0000256" key="7">
    <source>
        <dbReference type="ARBA" id="ARBA00022982"/>
    </source>
</evidence>
<evidence type="ECO:0000256" key="5">
    <source>
        <dbReference type="ARBA" id="ARBA00022692"/>
    </source>
</evidence>
<evidence type="ECO:0000259" key="13">
    <source>
        <dbReference type="Pfam" id="PF01292"/>
    </source>
</evidence>
<evidence type="ECO:0000256" key="9">
    <source>
        <dbReference type="ARBA" id="ARBA00023004"/>
    </source>
</evidence>
<dbReference type="PANTHER" id="PTHR30529">
    <property type="entry name" value="CYTOCHROME B561"/>
    <property type="match status" value="1"/>
</dbReference>